<gene>
    <name evidence="2" type="ORF">XpruCFBP8353_08865</name>
    <name evidence="3" type="ORF">XpruCFBP8354_08865</name>
</gene>
<evidence type="ECO:0000313" key="5">
    <source>
        <dbReference type="Proteomes" id="UP000233748"/>
    </source>
</evidence>
<sequence length="617" mass="65185">MLQVHASDPAFLQWVRQTDPEQPAPHSLAQCRATITQLRELLVGEDGQRLQAGFRRQILGDIKAVEDALQPLEHGTPALGRAVKALASMVNLWRIAVPSPLLGNQAKTFSYTFALASKGVMMLAASAARPTADGFPLPLFGGQLGRDANELHLYASVLNGIFLGTQIAKRVGSPSTRHQAESVEGNLGFSAAAATACAALVITPFIWSSVSATGNRVYRQAKTLGASITQRVGFGTLSQQWRASLTPGQISMHLRAQLEDITTALVAGRDAFQQARSHFSDPGQGRELTRTVNGQCTHLLETLDRCSKRLRDALQGDQEQPSSISRERLNDDFSSKISLALLGSGLSALGVYLVQPDKIGTADTLADTAIVTTVMLQSAFNRNATRQDTMERFKAMCGGSMVLALALGAEKLSKIAADRSLIEASSASPYYAGLVIGLMCLTMPGPVARGAELAMNWGGRQFARSFTGPDGTPLATGLPDTQEGMLERTRTTLAYFLELNSEQQQAFERLAADAALQAIQDAGAAAQPRASSVTITEVEDGTGAATGPRVPTEAGGTMEHGTVRDAGTHAPGGSNRGIGNEIEEESDATVSASASNAGSVRAYEPGDTTAGHPSDHH</sequence>
<accession>A0A2N3RLE1</accession>
<evidence type="ECO:0000313" key="2">
    <source>
        <dbReference type="EMBL" id="PKV13324.1"/>
    </source>
</evidence>
<organism evidence="2 4">
    <name type="scientific">Xanthomonas prunicola</name>
    <dbReference type="NCBI Taxonomy" id="2053930"/>
    <lineage>
        <taxon>Bacteria</taxon>
        <taxon>Pseudomonadati</taxon>
        <taxon>Pseudomonadota</taxon>
        <taxon>Gammaproteobacteria</taxon>
        <taxon>Lysobacterales</taxon>
        <taxon>Lysobacteraceae</taxon>
        <taxon>Xanthomonas</taxon>
    </lineage>
</organism>
<dbReference type="NCBIfam" id="NF041377">
    <property type="entry name" value="XopX"/>
    <property type="match status" value="1"/>
</dbReference>
<evidence type="ECO:0000313" key="4">
    <source>
        <dbReference type="Proteomes" id="UP000233720"/>
    </source>
</evidence>
<dbReference type="Proteomes" id="UP000233720">
    <property type="component" value="Unassembled WGS sequence"/>
</dbReference>
<evidence type="ECO:0000256" key="1">
    <source>
        <dbReference type="SAM" id="MobiDB-lite"/>
    </source>
</evidence>
<evidence type="ECO:0000313" key="3">
    <source>
        <dbReference type="EMBL" id="PKV17601.1"/>
    </source>
</evidence>
<dbReference type="EMBL" id="PHKW01000002">
    <property type="protein sequence ID" value="PKV17601.1"/>
    <property type="molecule type" value="Genomic_DNA"/>
</dbReference>
<feature type="compositionally biased region" description="Polar residues" evidence="1">
    <location>
        <begin position="588"/>
        <end position="598"/>
    </location>
</feature>
<feature type="region of interest" description="Disordered" evidence="1">
    <location>
        <begin position="539"/>
        <end position="617"/>
    </location>
</feature>
<protein>
    <submittedName>
        <fullName evidence="2">Type III secretion system effector protein</fullName>
    </submittedName>
</protein>
<comment type="caution">
    <text evidence="2">The sequence shown here is derived from an EMBL/GenBank/DDBJ whole genome shotgun (WGS) entry which is preliminary data.</text>
</comment>
<dbReference type="Proteomes" id="UP000233748">
    <property type="component" value="Unassembled WGS sequence"/>
</dbReference>
<proteinExistence type="predicted"/>
<keyword evidence="5" id="KW-1185">Reference proteome</keyword>
<dbReference type="AlphaFoldDB" id="A0A2N3RLE1"/>
<name>A0A2N3RLE1_9XANT</name>
<dbReference type="EMBL" id="PHKV01000002">
    <property type="protein sequence ID" value="PKV13324.1"/>
    <property type="molecule type" value="Genomic_DNA"/>
</dbReference>
<reference evidence="4 5" key="1">
    <citation type="submission" date="2017-11" db="EMBL/GenBank/DDBJ databases">
        <title>Xanthomonas prunicola sp. nov., a novel pathogen that affects nectarine (Prunus persica var. nectarine) trees.</title>
        <authorList>
            <person name="Lopez M."/>
            <person name="Lopez-Soriano P."/>
            <person name="Garita-Cambronero J."/>
            <person name="Beltran C."/>
            <person name="Taghouti G."/>
            <person name="Portier P."/>
            <person name="Cubero J."/>
            <person name="Fischer-Le Saux M."/>
            <person name="Marco-Noales E."/>
        </authorList>
    </citation>
    <scope>NUCLEOTIDE SEQUENCE [LARGE SCALE GENOMIC DNA]</scope>
    <source>
        <strain evidence="2 4">CFBP8353</strain>
        <strain evidence="3 5">CFBP8354</strain>
    </source>
</reference>